<dbReference type="InterPro" id="IPR006806">
    <property type="entry name" value="NDUFA5"/>
</dbReference>
<dbReference type="AlphaFoldDB" id="A0A7R9M2V4"/>
<comment type="subcellular location">
    <subcellularLocation>
        <location evidence="2">Mitochondrion inner membrane</location>
        <topology evidence="2">Peripheral membrane protein</topology>
        <orientation evidence="2">Matrix side</orientation>
    </subcellularLocation>
</comment>
<evidence type="ECO:0000256" key="10">
    <source>
        <dbReference type="ARBA" id="ARBA00023136"/>
    </source>
</evidence>
<dbReference type="EMBL" id="OC920476">
    <property type="protein sequence ID" value="CAD7652535.1"/>
    <property type="molecule type" value="Genomic_DNA"/>
</dbReference>
<evidence type="ECO:0000313" key="12">
    <source>
        <dbReference type="Proteomes" id="UP000728032"/>
    </source>
</evidence>
<protein>
    <recommendedName>
        <fullName evidence="13">NADH dehydrogenase [ubiquinone] 1 alpha subcomplex subunit 5</fullName>
    </recommendedName>
</protein>
<sequence length="140" mass="16500">MGRTYEEELQYLDKRDNHWIIRKGFVPNMRTTGLTGLLVSRTPHYSLTKIYNKILKNLRKMPEECAYKRYTSHTINERLAIVQKEKEAEVIEQKIGCGVIEELIVQAESELLLSHRILDTKAWQPLQTNPPPNQWKWPIV</sequence>
<dbReference type="PANTHER" id="PTHR12653">
    <property type="entry name" value="NADH-UBIQUINONE OXIDOREDUCTASE 13 KD-B SUBUNIT"/>
    <property type="match status" value="1"/>
</dbReference>
<dbReference type="Pfam" id="PF04716">
    <property type="entry name" value="ETC_C1_NDUFA5"/>
    <property type="match status" value="1"/>
</dbReference>
<dbReference type="PANTHER" id="PTHR12653:SF0">
    <property type="entry name" value="NADH DEHYDROGENASE [UBIQUINONE] 1 ALPHA SUBCOMPLEX SUBUNIT 5"/>
    <property type="match status" value="1"/>
</dbReference>
<comment type="similarity">
    <text evidence="3">Belongs to the complex I NDUFA5 subunit family.</text>
</comment>
<keyword evidence="12" id="KW-1185">Reference proteome</keyword>
<evidence type="ECO:0000256" key="3">
    <source>
        <dbReference type="ARBA" id="ARBA00010261"/>
    </source>
</evidence>
<name>A0A7R9M2V4_9ACAR</name>
<keyword evidence="9" id="KW-0496">Mitochondrion</keyword>
<keyword evidence="6" id="KW-0679">Respiratory chain</keyword>
<comment type="subunit">
    <text evidence="4">Complex I is composed of 45 different subunits.</text>
</comment>
<reference evidence="11" key="1">
    <citation type="submission" date="2020-11" db="EMBL/GenBank/DDBJ databases">
        <authorList>
            <person name="Tran Van P."/>
        </authorList>
    </citation>
    <scope>NUCLEOTIDE SEQUENCE</scope>
</reference>
<evidence type="ECO:0000256" key="7">
    <source>
        <dbReference type="ARBA" id="ARBA00022792"/>
    </source>
</evidence>
<comment type="function">
    <text evidence="1">Accessory subunit of the mitochondrial membrane respiratory chain NADH dehydrogenase (Complex I), that is believed not to be involved in catalysis. Complex I functions in the transfer of electrons from NADH to the respiratory chain. The immediate electron acceptor for the enzyme is believed to be ubiquinone.</text>
</comment>
<gene>
    <name evidence="11" type="ORF">ONB1V03_LOCUS9196</name>
</gene>
<evidence type="ECO:0000313" key="11">
    <source>
        <dbReference type="EMBL" id="CAD7652535.1"/>
    </source>
</evidence>
<evidence type="ECO:0000256" key="9">
    <source>
        <dbReference type="ARBA" id="ARBA00023128"/>
    </source>
</evidence>
<evidence type="ECO:0000256" key="8">
    <source>
        <dbReference type="ARBA" id="ARBA00022982"/>
    </source>
</evidence>
<evidence type="ECO:0000256" key="6">
    <source>
        <dbReference type="ARBA" id="ARBA00022660"/>
    </source>
</evidence>
<dbReference type="GO" id="GO:0005743">
    <property type="term" value="C:mitochondrial inner membrane"/>
    <property type="evidence" value="ECO:0007669"/>
    <property type="project" value="UniProtKB-SubCell"/>
</dbReference>
<proteinExistence type="inferred from homology"/>
<evidence type="ECO:0000256" key="4">
    <source>
        <dbReference type="ARBA" id="ARBA00011533"/>
    </source>
</evidence>
<accession>A0A7R9M2V4</accession>
<evidence type="ECO:0008006" key="13">
    <source>
        <dbReference type="Google" id="ProtNLM"/>
    </source>
</evidence>
<dbReference type="OrthoDB" id="286811at2759"/>
<organism evidence="11">
    <name type="scientific">Oppiella nova</name>
    <dbReference type="NCBI Taxonomy" id="334625"/>
    <lineage>
        <taxon>Eukaryota</taxon>
        <taxon>Metazoa</taxon>
        <taxon>Ecdysozoa</taxon>
        <taxon>Arthropoda</taxon>
        <taxon>Chelicerata</taxon>
        <taxon>Arachnida</taxon>
        <taxon>Acari</taxon>
        <taxon>Acariformes</taxon>
        <taxon>Sarcoptiformes</taxon>
        <taxon>Oribatida</taxon>
        <taxon>Brachypylina</taxon>
        <taxon>Oppioidea</taxon>
        <taxon>Oppiidae</taxon>
        <taxon>Oppiella</taxon>
    </lineage>
</organism>
<evidence type="ECO:0000256" key="2">
    <source>
        <dbReference type="ARBA" id="ARBA00004443"/>
    </source>
</evidence>
<dbReference type="GO" id="GO:0022904">
    <property type="term" value="P:respiratory electron transport chain"/>
    <property type="evidence" value="ECO:0007669"/>
    <property type="project" value="InterPro"/>
</dbReference>
<dbReference type="Proteomes" id="UP000728032">
    <property type="component" value="Unassembled WGS sequence"/>
</dbReference>
<evidence type="ECO:0000256" key="5">
    <source>
        <dbReference type="ARBA" id="ARBA00022448"/>
    </source>
</evidence>
<keyword evidence="5" id="KW-0813">Transport</keyword>
<keyword evidence="7" id="KW-0999">Mitochondrion inner membrane</keyword>
<keyword evidence="10" id="KW-0472">Membrane</keyword>
<evidence type="ECO:0000256" key="1">
    <source>
        <dbReference type="ARBA" id="ARBA00003195"/>
    </source>
</evidence>
<keyword evidence="8" id="KW-0249">Electron transport</keyword>
<dbReference type="EMBL" id="CAJPVJ010005651">
    <property type="protein sequence ID" value="CAG2169722.1"/>
    <property type="molecule type" value="Genomic_DNA"/>
</dbReference>